<dbReference type="RefSeq" id="WP_163946553.1">
    <property type="nucleotide sequence ID" value="NZ_JAAHBU010000216.1"/>
</dbReference>
<dbReference type="Proteomes" id="UP000482634">
    <property type="component" value="Unassembled WGS sequence"/>
</dbReference>
<evidence type="ECO:0000259" key="7">
    <source>
        <dbReference type="Pfam" id="PF00496"/>
    </source>
</evidence>
<dbReference type="InterPro" id="IPR023765">
    <property type="entry name" value="SBP_5_CS"/>
</dbReference>
<dbReference type="GO" id="GO:0043190">
    <property type="term" value="C:ATP-binding cassette (ABC) transporter complex"/>
    <property type="evidence" value="ECO:0007669"/>
    <property type="project" value="InterPro"/>
</dbReference>
<dbReference type="FunFam" id="3.40.190.10:FF:000036">
    <property type="entry name" value="Dipeptide ABC transporter, substrate-binding protein"/>
    <property type="match status" value="1"/>
</dbReference>
<dbReference type="InterPro" id="IPR030678">
    <property type="entry name" value="Peptide/Ni-bd"/>
</dbReference>
<feature type="signal peptide" evidence="6">
    <location>
        <begin position="1"/>
        <end position="24"/>
    </location>
</feature>
<name>A0A6B3NVG4_9PSED</name>
<keyword evidence="4" id="KW-0571">Peptide transport</keyword>
<dbReference type="InterPro" id="IPR000914">
    <property type="entry name" value="SBP_5_dom"/>
</dbReference>
<evidence type="ECO:0000256" key="6">
    <source>
        <dbReference type="SAM" id="SignalP"/>
    </source>
</evidence>
<protein>
    <submittedName>
        <fullName evidence="9">ABC transporter substrate-binding protein</fullName>
    </submittedName>
</protein>
<dbReference type="Gene3D" id="3.10.105.10">
    <property type="entry name" value="Dipeptide-binding Protein, Domain 3"/>
    <property type="match status" value="1"/>
</dbReference>
<evidence type="ECO:0000313" key="10">
    <source>
        <dbReference type="Proteomes" id="UP000480410"/>
    </source>
</evidence>
<proteinExistence type="inferred from homology"/>
<dbReference type="Gene3D" id="3.90.76.10">
    <property type="entry name" value="Dipeptide-binding Protein, Domain 1"/>
    <property type="match status" value="1"/>
</dbReference>
<evidence type="ECO:0000256" key="3">
    <source>
        <dbReference type="ARBA" id="ARBA00022729"/>
    </source>
</evidence>
<comment type="similarity">
    <text evidence="1">Belongs to the bacterial solute-binding protein 5 family.</text>
</comment>
<dbReference type="EMBL" id="JAAHBV010000104">
    <property type="protein sequence ID" value="NER59685.1"/>
    <property type="molecule type" value="Genomic_DNA"/>
</dbReference>
<dbReference type="Pfam" id="PF00496">
    <property type="entry name" value="SBP_bac_5"/>
    <property type="match status" value="1"/>
</dbReference>
<dbReference type="EMBL" id="JAAHBU010000216">
    <property type="protein sequence ID" value="NER65031.1"/>
    <property type="molecule type" value="Genomic_DNA"/>
</dbReference>
<dbReference type="InterPro" id="IPR039424">
    <property type="entry name" value="SBP_5"/>
</dbReference>
<dbReference type="Gene3D" id="3.40.190.10">
    <property type="entry name" value="Periplasmic binding protein-like II"/>
    <property type="match status" value="1"/>
</dbReference>
<dbReference type="Proteomes" id="UP000480410">
    <property type="component" value="Unassembled WGS sequence"/>
</dbReference>
<dbReference type="GO" id="GO:0015031">
    <property type="term" value="P:protein transport"/>
    <property type="evidence" value="ECO:0007669"/>
    <property type="project" value="UniProtKB-KW"/>
</dbReference>
<evidence type="ECO:0000256" key="2">
    <source>
        <dbReference type="ARBA" id="ARBA00022448"/>
    </source>
</evidence>
<evidence type="ECO:0000256" key="4">
    <source>
        <dbReference type="ARBA" id="ARBA00022856"/>
    </source>
</evidence>
<comment type="caution">
    <text evidence="9">The sequence shown here is derived from an EMBL/GenBank/DDBJ whole genome shotgun (WGS) entry which is preliminary data.</text>
</comment>
<dbReference type="PROSITE" id="PS01040">
    <property type="entry name" value="SBP_BACTERIAL_5"/>
    <property type="match status" value="1"/>
</dbReference>
<dbReference type="FunFam" id="3.10.105.10:FF:000002">
    <property type="entry name" value="Dipeptide ABC transporter, substrate-binding protein"/>
    <property type="match status" value="1"/>
</dbReference>
<keyword evidence="11" id="KW-1185">Reference proteome</keyword>
<dbReference type="AlphaFoldDB" id="A0A6B3NVG4"/>
<sequence>MRIFPVFAALLGLGALAHGPAVLAKGTLVFCSEGSPGGFDIAQYTTSIEGDAAEPLYNGLVGFKRGSTEVEPALATHWEVSADGLTYTFHLRDGVKFHANQAFTPTRTFNADDVLFTFRRMLDKQHPFRLAYPTEFPYFVSMDLDQNINRVDKTDPLTVVFSLNQVDAAFIQNLAMNFASIVSAEYAEQLMAAGRPSDFNQKPIGTGPFVFQRYQKDAQIRYRANPDYWDPSQVQLDQLIFSINTDASVRVQKLRKGECQATVNPRPADLSALASDPAVQMLEQPGFNLGYIAYNVQHKPFDQLQVRQAMDMAVNKAAIVKAVYQQAGQLAVNFMPPTQWSYDSRIQDAAYDPDKARALLAAAGVKPGTRITLWAMPVQRPYNPNAKLMAEMLQADWGKVGLDVKIVSYEWGEYIKRTKNGEHDVMLLGWTGDNGDPDNWLGTLYSCAAIGSNNVSMWCDREYDALVQQAKRLTDPAARSALYQQAQQRMKQQVPITPIAHSTVHQPLSTRVHGFKVSPFGRNSFSGVSID</sequence>
<evidence type="ECO:0000313" key="8">
    <source>
        <dbReference type="EMBL" id="NER59685.1"/>
    </source>
</evidence>
<dbReference type="PIRSF" id="PIRSF002741">
    <property type="entry name" value="MppA"/>
    <property type="match status" value="1"/>
</dbReference>
<dbReference type="GO" id="GO:1904680">
    <property type="term" value="F:peptide transmembrane transporter activity"/>
    <property type="evidence" value="ECO:0007669"/>
    <property type="project" value="TreeGrafter"/>
</dbReference>
<accession>A0A6M0CQ68</accession>
<dbReference type="PANTHER" id="PTHR30290">
    <property type="entry name" value="PERIPLASMIC BINDING COMPONENT OF ABC TRANSPORTER"/>
    <property type="match status" value="1"/>
</dbReference>
<evidence type="ECO:0000313" key="11">
    <source>
        <dbReference type="Proteomes" id="UP000482634"/>
    </source>
</evidence>
<dbReference type="GO" id="GO:0042938">
    <property type="term" value="P:dipeptide transport"/>
    <property type="evidence" value="ECO:0007669"/>
    <property type="project" value="TreeGrafter"/>
</dbReference>
<gene>
    <name evidence="8" type="ORF">G3435_06135</name>
    <name evidence="9" type="ORF">G3436_15605</name>
</gene>
<dbReference type="PANTHER" id="PTHR30290:SF38">
    <property type="entry name" value="D,D-DIPEPTIDE-BINDING PERIPLASMIC PROTEIN DDPA-RELATED"/>
    <property type="match status" value="1"/>
</dbReference>
<evidence type="ECO:0000313" key="9">
    <source>
        <dbReference type="EMBL" id="NER65031.1"/>
    </source>
</evidence>
<evidence type="ECO:0000256" key="1">
    <source>
        <dbReference type="ARBA" id="ARBA00005695"/>
    </source>
</evidence>
<feature type="chain" id="PRO_5044630437" evidence="6">
    <location>
        <begin position="25"/>
        <end position="531"/>
    </location>
</feature>
<feature type="domain" description="Solute-binding protein family 5" evidence="7">
    <location>
        <begin position="69"/>
        <end position="450"/>
    </location>
</feature>
<keyword evidence="2" id="KW-0813">Transport</keyword>
<dbReference type="GO" id="GO:0030288">
    <property type="term" value="C:outer membrane-bounded periplasmic space"/>
    <property type="evidence" value="ECO:0007669"/>
    <property type="project" value="TreeGrafter"/>
</dbReference>
<keyword evidence="3 6" id="KW-0732">Signal</keyword>
<dbReference type="SUPFAM" id="SSF53850">
    <property type="entry name" value="Periplasmic binding protein-like II"/>
    <property type="match status" value="1"/>
</dbReference>
<evidence type="ECO:0000256" key="5">
    <source>
        <dbReference type="ARBA" id="ARBA00022927"/>
    </source>
</evidence>
<keyword evidence="5" id="KW-0653">Protein transport</keyword>
<organism evidence="9 11">
    <name type="scientific">Pseudomonas brassicae</name>
    <dbReference type="NCBI Taxonomy" id="2708063"/>
    <lineage>
        <taxon>Bacteria</taxon>
        <taxon>Pseudomonadati</taxon>
        <taxon>Pseudomonadota</taxon>
        <taxon>Gammaproteobacteria</taxon>
        <taxon>Pseudomonadales</taxon>
        <taxon>Pseudomonadaceae</taxon>
        <taxon>Pseudomonas</taxon>
    </lineage>
</organism>
<dbReference type="CDD" id="cd08493">
    <property type="entry name" value="PBP2_DppA_like"/>
    <property type="match status" value="1"/>
</dbReference>
<accession>A0A6B3NVG4</accession>
<reference evidence="10 11" key="1">
    <citation type="submission" date="2020-02" db="EMBL/GenBank/DDBJ databases">
        <title>Broccoli isolated Pseudomonas sp.</title>
        <authorList>
            <person name="Fujikawa T."/>
            <person name="Sawada H."/>
        </authorList>
    </citation>
    <scope>NUCLEOTIDE SEQUENCE [LARGE SCALE GENOMIC DNA]</scope>
    <source>
        <strain evidence="9 11">MAFF212427</strain>
        <strain evidence="8 10">MAFF212428</strain>
    </source>
</reference>